<protein>
    <submittedName>
        <fullName evidence="2">DUF2946 family protein</fullName>
    </submittedName>
</protein>
<dbReference type="Pfam" id="PF11162">
    <property type="entry name" value="DUF2946"/>
    <property type="match status" value="1"/>
</dbReference>
<evidence type="ECO:0000256" key="1">
    <source>
        <dbReference type="SAM" id="MobiDB-lite"/>
    </source>
</evidence>
<comment type="caution">
    <text evidence="2">The sequence shown here is derived from an EMBL/GenBank/DDBJ whole genome shotgun (WGS) entry which is preliminary data.</text>
</comment>
<evidence type="ECO:0000313" key="2">
    <source>
        <dbReference type="EMBL" id="MDP4299452.1"/>
    </source>
</evidence>
<organism evidence="2 3">
    <name type="scientific">Leptothrix discophora</name>
    <dbReference type="NCBI Taxonomy" id="89"/>
    <lineage>
        <taxon>Bacteria</taxon>
        <taxon>Pseudomonadati</taxon>
        <taxon>Pseudomonadota</taxon>
        <taxon>Betaproteobacteria</taxon>
        <taxon>Burkholderiales</taxon>
        <taxon>Sphaerotilaceae</taxon>
        <taxon>Leptothrix</taxon>
    </lineage>
</organism>
<sequence length="145" mass="14749">MTTPRTRAHLAWLGILLVLMPLLAPAISHAIVRAQGGDARHAAWVAGLDARGWCSPPAADTVAAEARATDIAAPADVPAPHLAAACDYCGWPLGLAAVAALPSVWSAATLPTDALQVGVDRRAPAAPRSAAHGARAPPSPIDRQA</sequence>
<dbReference type="EMBL" id="JAUZEE010000001">
    <property type="protein sequence ID" value="MDP4299452.1"/>
    <property type="molecule type" value="Genomic_DNA"/>
</dbReference>
<gene>
    <name evidence="2" type="ORF">Q8X39_02285</name>
</gene>
<keyword evidence="3" id="KW-1185">Reference proteome</keyword>
<reference evidence="2 3" key="1">
    <citation type="submission" date="2023-08" db="EMBL/GenBank/DDBJ databases">
        <authorList>
            <person name="Roldan D.M."/>
            <person name="Menes R.J."/>
        </authorList>
    </citation>
    <scope>NUCLEOTIDE SEQUENCE [LARGE SCALE GENOMIC DNA]</scope>
    <source>
        <strain evidence="2 3">CCM 2812</strain>
    </source>
</reference>
<feature type="region of interest" description="Disordered" evidence="1">
    <location>
        <begin position="122"/>
        <end position="145"/>
    </location>
</feature>
<dbReference type="InterPro" id="IPR021333">
    <property type="entry name" value="DUF2946"/>
</dbReference>
<dbReference type="RefSeq" id="WP_305748004.1">
    <property type="nucleotide sequence ID" value="NZ_JAUZEE010000001.1"/>
</dbReference>
<dbReference type="Proteomes" id="UP001235760">
    <property type="component" value="Unassembled WGS sequence"/>
</dbReference>
<name>A0ABT9FYY8_LEPDI</name>
<feature type="compositionally biased region" description="Low complexity" evidence="1">
    <location>
        <begin position="124"/>
        <end position="136"/>
    </location>
</feature>
<evidence type="ECO:0000313" key="3">
    <source>
        <dbReference type="Proteomes" id="UP001235760"/>
    </source>
</evidence>
<accession>A0ABT9FYY8</accession>
<proteinExistence type="predicted"/>